<dbReference type="AlphaFoldDB" id="A0AAW2P3U0"/>
<dbReference type="PANTHER" id="PTHR42648">
    <property type="entry name" value="TRANSPOSASE, PUTATIVE-RELATED"/>
    <property type="match status" value="1"/>
</dbReference>
<accession>A0AAW2P3U0</accession>
<dbReference type="EMBL" id="JACGWJ010000018">
    <property type="protein sequence ID" value="KAL0349840.1"/>
    <property type="molecule type" value="Genomic_DNA"/>
</dbReference>
<evidence type="ECO:0000313" key="2">
    <source>
        <dbReference type="EMBL" id="KAL0349840.1"/>
    </source>
</evidence>
<reference evidence="2" key="2">
    <citation type="journal article" date="2024" name="Plant">
        <title>Genomic evolution and insights into agronomic trait innovations of Sesamum species.</title>
        <authorList>
            <person name="Miao H."/>
            <person name="Wang L."/>
            <person name="Qu L."/>
            <person name="Liu H."/>
            <person name="Sun Y."/>
            <person name="Le M."/>
            <person name="Wang Q."/>
            <person name="Wei S."/>
            <person name="Zheng Y."/>
            <person name="Lin W."/>
            <person name="Duan Y."/>
            <person name="Cao H."/>
            <person name="Xiong S."/>
            <person name="Wang X."/>
            <person name="Wei L."/>
            <person name="Li C."/>
            <person name="Ma Q."/>
            <person name="Ju M."/>
            <person name="Zhao R."/>
            <person name="Li G."/>
            <person name="Mu C."/>
            <person name="Tian Q."/>
            <person name="Mei H."/>
            <person name="Zhang T."/>
            <person name="Gao T."/>
            <person name="Zhang H."/>
        </authorList>
    </citation>
    <scope>NUCLEOTIDE SEQUENCE</scope>
    <source>
        <strain evidence="2">G02</strain>
    </source>
</reference>
<organism evidence="2">
    <name type="scientific">Sesamum radiatum</name>
    <name type="common">Black benniseed</name>
    <dbReference type="NCBI Taxonomy" id="300843"/>
    <lineage>
        <taxon>Eukaryota</taxon>
        <taxon>Viridiplantae</taxon>
        <taxon>Streptophyta</taxon>
        <taxon>Embryophyta</taxon>
        <taxon>Tracheophyta</taxon>
        <taxon>Spermatophyta</taxon>
        <taxon>Magnoliopsida</taxon>
        <taxon>eudicotyledons</taxon>
        <taxon>Gunneridae</taxon>
        <taxon>Pentapetalae</taxon>
        <taxon>asterids</taxon>
        <taxon>lamiids</taxon>
        <taxon>Lamiales</taxon>
        <taxon>Pedaliaceae</taxon>
        <taxon>Sesamum</taxon>
    </lineage>
</organism>
<dbReference type="InterPro" id="IPR039537">
    <property type="entry name" value="Retrotran_Ty1/copia-like"/>
</dbReference>
<comment type="caution">
    <text evidence="2">The sequence shown here is derived from an EMBL/GenBank/DDBJ whole genome shotgun (WGS) entry which is preliminary data.</text>
</comment>
<sequence>MAKSIIAQANLPISFRGDVILTTAYILNHVPSKSIPSTLYELWHSRKPNLQSLHPWGSTGFMHSTSHKYGNLDPSAYKLIFIRYCDHSKGYVMFGEHRDKGMTEIESGDVDFLEEDFPSLSEIKGNLELYEL</sequence>
<dbReference type="InterPro" id="IPR057670">
    <property type="entry name" value="SH3_retrovirus"/>
</dbReference>
<feature type="domain" description="Retroviral polymerase SH3-like" evidence="1">
    <location>
        <begin position="59"/>
        <end position="121"/>
    </location>
</feature>
<proteinExistence type="predicted"/>
<protein>
    <recommendedName>
        <fullName evidence="1">Retroviral polymerase SH3-like domain-containing protein</fullName>
    </recommendedName>
</protein>
<name>A0AAW2P3U0_SESRA</name>
<dbReference type="Pfam" id="PF25597">
    <property type="entry name" value="SH3_retrovirus"/>
    <property type="match status" value="1"/>
</dbReference>
<evidence type="ECO:0000259" key="1">
    <source>
        <dbReference type="Pfam" id="PF25597"/>
    </source>
</evidence>
<gene>
    <name evidence="2" type="ORF">Sradi_4133200</name>
</gene>
<reference evidence="2" key="1">
    <citation type="submission" date="2020-06" db="EMBL/GenBank/DDBJ databases">
        <authorList>
            <person name="Li T."/>
            <person name="Hu X."/>
            <person name="Zhang T."/>
            <person name="Song X."/>
            <person name="Zhang H."/>
            <person name="Dai N."/>
            <person name="Sheng W."/>
            <person name="Hou X."/>
            <person name="Wei L."/>
        </authorList>
    </citation>
    <scope>NUCLEOTIDE SEQUENCE</scope>
    <source>
        <strain evidence="2">G02</strain>
        <tissue evidence="2">Leaf</tissue>
    </source>
</reference>
<dbReference type="PANTHER" id="PTHR42648:SF27">
    <property type="entry name" value="RNA-DIRECTED DNA POLYMERASE"/>
    <property type="match status" value="1"/>
</dbReference>